<proteinExistence type="predicted"/>
<reference evidence="4" key="1">
    <citation type="submission" date="2017-10" db="EMBL/GenBank/DDBJ databases">
        <authorList>
            <person name="Gaisin V.A."/>
            <person name="Rysina M.S."/>
            <person name="Grouzdev D.S."/>
        </authorList>
    </citation>
    <scope>NUCLEOTIDE SEQUENCE [LARGE SCALE GENOMIC DNA]</scope>
    <source>
        <strain evidence="4">V1</strain>
    </source>
</reference>
<dbReference type="Gene3D" id="1.10.287.70">
    <property type="match status" value="1"/>
</dbReference>
<feature type="transmembrane region" description="Helical" evidence="1">
    <location>
        <begin position="36"/>
        <end position="55"/>
    </location>
</feature>
<feature type="transmembrane region" description="Helical" evidence="1">
    <location>
        <begin position="191"/>
        <end position="211"/>
    </location>
</feature>
<keyword evidence="1" id="KW-1133">Transmembrane helix</keyword>
<keyword evidence="4" id="KW-1185">Reference proteome</keyword>
<dbReference type="Proteomes" id="UP000246278">
    <property type="component" value="Unassembled WGS sequence"/>
</dbReference>
<keyword evidence="1" id="KW-0472">Membrane</keyword>
<feature type="domain" description="Potassium channel" evidence="2">
    <location>
        <begin position="138"/>
        <end position="211"/>
    </location>
</feature>
<protein>
    <recommendedName>
        <fullName evidence="2">Potassium channel domain-containing protein</fullName>
    </recommendedName>
</protein>
<feature type="transmembrane region" description="Helical" evidence="1">
    <location>
        <begin position="12"/>
        <end position="30"/>
    </location>
</feature>
<keyword evidence="1" id="KW-0812">Transmembrane</keyword>
<dbReference type="InterPro" id="IPR013099">
    <property type="entry name" value="K_chnl_dom"/>
</dbReference>
<comment type="caution">
    <text evidence="3">The sequence shown here is derived from an EMBL/GenBank/DDBJ whole genome shotgun (WGS) entry which is preliminary data.</text>
</comment>
<feature type="transmembrane region" description="Helical" evidence="1">
    <location>
        <begin position="62"/>
        <end position="81"/>
    </location>
</feature>
<evidence type="ECO:0000256" key="1">
    <source>
        <dbReference type="SAM" id="Phobius"/>
    </source>
</evidence>
<dbReference type="RefSeq" id="WP_110021974.1">
    <property type="nucleotide sequence ID" value="NZ_PDNZ01000001.1"/>
</dbReference>
<accession>A0A317T8T4</accession>
<name>A0A317T8T4_9CHLB</name>
<evidence type="ECO:0000313" key="4">
    <source>
        <dbReference type="Proteomes" id="UP000246278"/>
    </source>
</evidence>
<dbReference type="AlphaFoldDB" id="A0A317T8T4"/>
<dbReference type="EMBL" id="PDNZ01000001">
    <property type="protein sequence ID" value="PWW83092.1"/>
    <property type="molecule type" value="Genomic_DNA"/>
</dbReference>
<feature type="transmembrane region" description="Helical" evidence="1">
    <location>
        <begin position="119"/>
        <end position="142"/>
    </location>
</feature>
<evidence type="ECO:0000313" key="3">
    <source>
        <dbReference type="EMBL" id="PWW83092.1"/>
    </source>
</evidence>
<evidence type="ECO:0000259" key="2">
    <source>
        <dbReference type="Pfam" id="PF07885"/>
    </source>
</evidence>
<gene>
    <name evidence="3" type="ORF">CR164_00575</name>
</gene>
<dbReference type="Pfam" id="PF07885">
    <property type="entry name" value="Ion_trans_2"/>
    <property type="match status" value="1"/>
</dbReference>
<organism evidence="3 4">
    <name type="scientific">Prosthecochloris marina</name>
    <dbReference type="NCBI Taxonomy" id="2017681"/>
    <lineage>
        <taxon>Bacteria</taxon>
        <taxon>Pseudomonadati</taxon>
        <taxon>Chlorobiota</taxon>
        <taxon>Chlorobiia</taxon>
        <taxon>Chlorobiales</taxon>
        <taxon>Chlorobiaceae</taxon>
        <taxon>Prosthecochloris</taxon>
    </lineage>
</organism>
<dbReference type="OrthoDB" id="9799090at2"/>
<sequence length="219" mass="24350">MRFNTSFWERNIFFALLLCIVFTFAITPFLQEEETASRLLNVFLVLMLVFSVIIVGDTKISFFVALLLGAPMLISNATAFLYTKEGFPVLVAFSSALFFIYVIVMLLKKIFTSRVIDINIILGAVCVYFLISVVWALLHGLVEAYVPGSYDVAGEQMSSVDMNVFMYYSIVTLTTLGYGDITPLSASARSLAAMEALVGQIYLTVIIARLVGLHMQQKT</sequence>
<dbReference type="SUPFAM" id="SSF81324">
    <property type="entry name" value="Voltage-gated potassium channels"/>
    <property type="match status" value="1"/>
</dbReference>
<feature type="transmembrane region" description="Helical" evidence="1">
    <location>
        <begin position="87"/>
        <end position="107"/>
    </location>
</feature>